<dbReference type="PANTHER" id="PTHR21072">
    <property type="entry name" value="GPI TRANSAMIDASE COMPONENT PIG-S"/>
    <property type="match status" value="1"/>
</dbReference>
<evidence type="ECO:0000256" key="8">
    <source>
        <dbReference type="ARBA" id="ARBA00023136"/>
    </source>
</evidence>
<reference evidence="11 12" key="1">
    <citation type="submission" date="2020-04" db="EMBL/GenBank/DDBJ databases">
        <title>Plant Genome Project.</title>
        <authorList>
            <person name="Zhang R.-G."/>
        </authorList>
    </citation>
    <scope>NUCLEOTIDE SEQUENCE [LARGE SCALE GENOMIC DNA]</scope>
    <source>
        <strain evidence="11">YNK0</strain>
        <tissue evidence="11">Leaf</tissue>
    </source>
</reference>
<name>A0A834ZII0_TETSI</name>
<comment type="pathway">
    <text evidence="2">Glycolipid biosynthesis; glycosylphosphatidylinositol-anchor biosynthesis.</text>
</comment>
<dbReference type="AlphaFoldDB" id="A0A834ZII0"/>
<evidence type="ECO:0000256" key="1">
    <source>
        <dbReference type="ARBA" id="ARBA00004477"/>
    </source>
</evidence>
<evidence type="ECO:0000313" key="11">
    <source>
        <dbReference type="EMBL" id="KAF8405773.1"/>
    </source>
</evidence>
<evidence type="ECO:0000256" key="6">
    <source>
        <dbReference type="ARBA" id="ARBA00022824"/>
    </source>
</evidence>
<evidence type="ECO:0000256" key="5">
    <source>
        <dbReference type="ARBA" id="ARBA00022692"/>
    </source>
</evidence>
<dbReference type="OrthoDB" id="1683361at2759"/>
<dbReference type="InterPro" id="IPR019540">
    <property type="entry name" value="PtdIno-glycan_biosynth_class_S"/>
</dbReference>
<feature type="signal peptide" evidence="10">
    <location>
        <begin position="1"/>
        <end position="27"/>
    </location>
</feature>
<protein>
    <submittedName>
        <fullName evidence="11">Uncharacterized protein</fullName>
    </submittedName>
</protein>
<evidence type="ECO:0000256" key="10">
    <source>
        <dbReference type="SAM" id="SignalP"/>
    </source>
</evidence>
<dbReference type="Pfam" id="PF10510">
    <property type="entry name" value="PIG-S"/>
    <property type="match status" value="1"/>
</dbReference>
<dbReference type="EMBL" id="JABCRI010000005">
    <property type="protein sequence ID" value="KAF8405773.1"/>
    <property type="molecule type" value="Genomic_DNA"/>
</dbReference>
<organism evidence="11 12">
    <name type="scientific">Tetracentron sinense</name>
    <name type="common">Spur-leaf</name>
    <dbReference type="NCBI Taxonomy" id="13715"/>
    <lineage>
        <taxon>Eukaryota</taxon>
        <taxon>Viridiplantae</taxon>
        <taxon>Streptophyta</taxon>
        <taxon>Embryophyta</taxon>
        <taxon>Tracheophyta</taxon>
        <taxon>Spermatophyta</taxon>
        <taxon>Magnoliopsida</taxon>
        <taxon>Trochodendrales</taxon>
        <taxon>Trochodendraceae</taxon>
        <taxon>Tetracentron</taxon>
    </lineage>
</organism>
<evidence type="ECO:0000256" key="3">
    <source>
        <dbReference type="ARBA" id="ARBA00005316"/>
    </source>
</evidence>
<dbReference type="Proteomes" id="UP000655225">
    <property type="component" value="Unassembled WGS sequence"/>
</dbReference>
<evidence type="ECO:0000256" key="2">
    <source>
        <dbReference type="ARBA" id="ARBA00004687"/>
    </source>
</evidence>
<sequence length="83" mass="9149">MLSRHHTCFNILSCVTTLGSLCRLVQSLPRMIIMDEIGKQVKFSLEAAKLAQSNVCHGTYDASAEIIIVGIDQRDTALWGSIK</sequence>
<keyword evidence="6" id="KW-0256">Endoplasmic reticulum</keyword>
<dbReference type="GO" id="GO:0016255">
    <property type="term" value="P:attachment of GPI anchor to protein"/>
    <property type="evidence" value="ECO:0007669"/>
    <property type="project" value="InterPro"/>
</dbReference>
<dbReference type="GO" id="GO:0006506">
    <property type="term" value="P:GPI anchor biosynthetic process"/>
    <property type="evidence" value="ECO:0007669"/>
    <property type="project" value="UniProtKB-UniPathway"/>
</dbReference>
<evidence type="ECO:0000256" key="4">
    <source>
        <dbReference type="ARBA" id="ARBA00022502"/>
    </source>
</evidence>
<keyword evidence="5" id="KW-0812">Transmembrane</keyword>
<comment type="similarity">
    <text evidence="3">Belongs to the PIGS family.</text>
</comment>
<keyword evidence="8" id="KW-0472">Membrane</keyword>
<evidence type="ECO:0000256" key="9">
    <source>
        <dbReference type="ARBA" id="ARBA00023180"/>
    </source>
</evidence>
<proteinExistence type="inferred from homology"/>
<keyword evidence="10" id="KW-0732">Signal</keyword>
<evidence type="ECO:0000313" key="12">
    <source>
        <dbReference type="Proteomes" id="UP000655225"/>
    </source>
</evidence>
<keyword evidence="9" id="KW-0325">Glycoprotein</keyword>
<comment type="subcellular location">
    <subcellularLocation>
        <location evidence="1">Endoplasmic reticulum membrane</location>
        <topology evidence="1">Multi-pass membrane protein</topology>
    </subcellularLocation>
</comment>
<comment type="caution">
    <text evidence="11">The sequence shown here is derived from an EMBL/GenBank/DDBJ whole genome shotgun (WGS) entry which is preliminary data.</text>
</comment>
<keyword evidence="4" id="KW-0337">GPI-anchor biosynthesis</keyword>
<evidence type="ECO:0000256" key="7">
    <source>
        <dbReference type="ARBA" id="ARBA00022989"/>
    </source>
</evidence>
<feature type="chain" id="PRO_5032344365" evidence="10">
    <location>
        <begin position="28"/>
        <end position="83"/>
    </location>
</feature>
<accession>A0A834ZII0</accession>
<dbReference type="UniPathway" id="UPA00196"/>
<dbReference type="PANTHER" id="PTHR21072:SF13">
    <property type="entry name" value="GPI TRANSAMIDASE COMPONENT PIG-S"/>
    <property type="match status" value="1"/>
</dbReference>
<gene>
    <name evidence="11" type="ORF">HHK36_007851</name>
</gene>
<keyword evidence="12" id="KW-1185">Reference proteome</keyword>
<dbReference type="GO" id="GO:0042765">
    <property type="term" value="C:GPI-anchor transamidase complex"/>
    <property type="evidence" value="ECO:0007669"/>
    <property type="project" value="InterPro"/>
</dbReference>
<keyword evidence="7" id="KW-1133">Transmembrane helix</keyword>